<protein>
    <recommendedName>
        <fullName evidence="1">Bacterial toxin 28 domain-containing protein</fullName>
    </recommendedName>
</protein>
<accession>A0ABX6HJA2</accession>
<name>A0ABX6HJA2_9PSED</name>
<evidence type="ECO:0000313" key="2">
    <source>
        <dbReference type="EMBL" id="QHF05715.1"/>
    </source>
</evidence>
<organism evidence="2 3">
    <name type="scientific">Pseudomonas asturiensis</name>
    <dbReference type="NCBI Taxonomy" id="1190415"/>
    <lineage>
        <taxon>Bacteria</taxon>
        <taxon>Pseudomonadati</taxon>
        <taxon>Pseudomonadota</taxon>
        <taxon>Gammaproteobacteria</taxon>
        <taxon>Pseudomonadales</taxon>
        <taxon>Pseudomonadaceae</taxon>
        <taxon>Pseudomonas</taxon>
    </lineage>
</organism>
<dbReference type="InterPro" id="IPR028948">
    <property type="entry name" value="Ntox28"/>
</dbReference>
<evidence type="ECO:0000313" key="3">
    <source>
        <dbReference type="Proteomes" id="UP000464644"/>
    </source>
</evidence>
<dbReference type="CDD" id="cd20700">
    <property type="entry name" value="CdiA-CT_Ec_tRNase"/>
    <property type="match status" value="1"/>
</dbReference>
<reference evidence="2 3" key="1">
    <citation type="journal article" date="2014" name="Genome Announc.">
        <title>Draft Genome Sequences of a Phylogenetically Diverse Suite of Pseudomonas syringae Strains from Multiple Source Populations.</title>
        <authorList>
            <person name="Baltrus D.A."/>
            <person name="Yourstone S."/>
            <person name="Lind A."/>
            <person name="Guilbaud C."/>
            <person name="Sands D.C."/>
            <person name="Jones C.D."/>
            <person name="Morris C.E."/>
            <person name="Dangl J.L."/>
        </authorList>
    </citation>
    <scope>NUCLEOTIDE SEQUENCE [LARGE SCALE GENOMIC DNA]</scope>
    <source>
        <strain evidence="2 3">CC1524</strain>
    </source>
</reference>
<dbReference type="Pfam" id="PF15605">
    <property type="entry name" value="Ntox28"/>
    <property type="match status" value="1"/>
</dbReference>
<dbReference type="EMBL" id="CP047265">
    <property type="protein sequence ID" value="QHF05715.1"/>
    <property type="molecule type" value="Genomic_DNA"/>
</dbReference>
<proteinExistence type="predicted"/>
<gene>
    <name evidence="2" type="ORF">N015_04595</name>
</gene>
<sequence>MATLSQGQKRAVGKIDNILNNFRDSDITGTLKDMAGNPVSKPGGAYWDHLKEMNDTLRGLRNHANTLKGVNEPSAQAARQRAVDTIDRIESALNGAGI</sequence>
<dbReference type="Proteomes" id="UP000464644">
    <property type="component" value="Chromosome"/>
</dbReference>
<feature type="domain" description="Bacterial toxin 28" evidence="1">
    <location>
        <begin position="15"/>
        <end position="87"/>
    </location>
</feature>
<evidence type="ECO:0000259" key="1">
    <source>
        <dbReference type="Pfam" id="PF15605"/>
    </source>
</evidence>
<keyword evidence="3" id="KW-1185">Reference proteome</keyword>